<dbReference type="EMBL" id="CP002869">
    <property type="protein sequence ID" value="AEI42835.1"/>
    <property type="molecule type" value="Genomic_DNA"/>
</dbReference>
<evidence type="ECO:0000313" key="4">
    <source>
        <dbReference type="EMBL" id="AEI42835.1"/>
    </source>
</evidence>
<dbReference type="Gene3D" id="1.20.120.450">
    <property type="entry name" value="dinb family like domain"/>
    <property type="match status" value="1"/>
</dbReference>
<dbReference type="HOGENOM" id="CLU_1746178_0_0_9"/>
<keyword evidence="2 3" id="KW-0479">Metal-binding</keyword>
<dbReference type="KEGG" id="pms:KNP414_04303"/>
<reference evidence="5" key="1">
    <citation type="submission" date="2011-06" db="EMBL/GenBank/DDBJ databases">
        <title>Complete genome sequence of Paenibacillus mucilaginosus KNP414.</title>
        <authorList>
            <person name="Wang J."/>
            <person name="Hu S."/>
            <person name="Hu X."/>
            <person name="Zhang B."/>
            <person name="Dong D."/>
            <person name="Zhang S."/>
            <person name="Zhao K."/>
            <person name="Wu D."/>
        </authorList>
    </citation>
    <scope>NUCLEOTIDE SEQUENCE [LARGE SCALE GENOMIC DNA]</scope>
    <source>
        <strain evidence="5">KNP414</strain>
    </source>
</reference>
<dbReference type="InterPro" id="IPR034660">
    <property type="entry name" value="DinB/YfiT-like"/>
</dbReference>
<dbReference type="InterPro" id="IPR007837">
    <property type="entry name" value="DinB"/>
</dbReference>
<evidence type="ECO:0000256" key="3">
    <source>
        <dbReference type="PIRSR" id="PIRSR607837-1"/>
    </source>
</evidence>
<evidence type="ECO:0000256" key="2">
    <source>
        <dbReference type="ARBA" id="ARBA00022723"/>
    </source>
</evidence>
<feature type="binding site" evidence="3">
    <location>
        <position position="131"/>
    </location>
    <ligand>
        <name>a divalent metal cation</name>
        <dbReference type="ChEBI" id="CHEBI:60240"/>
    </ligand>
</feature>
<dbReference type="PATRIC" id="fig|1036673.3.peg.3959"/>
<organism evidence="4 5">
    <name type="scientific">Paenibacillus mucilaginosus (strain KNP414)</name>
    <dbReference type="NCBI Taxonomy" id="1036673"/>
    <lineage>
        <taxon>Bacteria</taxon>
        <taxon>Bacillati</taxon>
        <taxon>Bacillota</taxon>
        <taxon>Bacilli</taxon>
        <taxon>Bacillales</taxon>
        <taxon>Paenibacillaceae</taxon>
        <taxon>Paenibacillus</taxon>
    </lineage>
</organism>
<dbReference type="AlphaFoldDB" id="F8FJI5"/>
<evidence type="ECO:0000256" key="1">
    <source>
        <dbReference type="ARBA" id="ARBA00008635"/>
    </source>
</evidence>
<feature type="binding site" evidence="3">
    <location>
        <position position="127"/>
    </location>
    <ligand>
        <name>a divalent metal cation</name>
        <dbReference type="ChEBI" id="CHEBI:60240"/>
    </ligand>
</feature>
<dbReference type="GO" id="GO:0046872">
    <property type="term" value="F:metal ion binding"/>
    <property type="evidence" value="ECO:0007669"/>
    <property type="project" value="UniProtKB-KW"/>
</dbReference>
<name>F8FJI5_PAEMK</name>
<reference evidence="4 5" key="2">
    <citation type="journal article" date="2013" name="Genome Announc.">
        <title>Genome Sequence of Growth-Improving Paenibacillus mucilaginosus Strain KNP414.</title>
        <authorList>
            <person name="Lu J.J."/>
            <person name="Wang J.F."/>
            <person name="Hu X.F."/>
        </authorList>
    </citation>
    <scope>NUCLEOTIDE SEQUENCE [LARGE SCALE GENOMIC DNA]</scope>
    <source>
        <strain evidence="4 5">KNP414</strain>
    </source>
</reference>
<accession>F8FJI5</accession>
<feature type="binding site" evidence="3">
    <location>
        <position position="48"/>
    </location>
    <ligand>
        <name>a divalent metal cation</name>
        <dbReference type="ChEBI" id="CHEBI:60240"/>
    </ligand>
</feature>
<dbReference type="Pfam" id="PF05163">
    <property type="entry name" value="DinB"/>
    <property type="match status" value="1"/>
</dbReference>
<dbReference type="Proteomes" id="UP000006620">
    <property type="component" value="Chromosome"/>
</dbReference>
<sequence length="166" mass="18358">MFQSIEAFKQTWTFESGSTQKLLDVLTDESLKQQVAENHRTLGELAWHIVTSHHEMLSRTGLKFDAPAMDSPVPASAAEIAAAYRQSSQGLLEALSAQWTDASLQESCDMYGEQWTNSQTLYAVAAHEIHHRGQMTILMRQAGLRVSGVYGPSLEEWEAFAEGGVS</sequence>
<proteinExistence type="inferred from homology"/>
<dbReference type="RefSeq" id="WP_013917989.1">
    <property type="nucleotide sequence ID" value="NC_015690.1"/>
</dbReference>
<comment type="similarity">
    <text evidence="1">Belongs to the DinB family.</text>
</comment>
<evidence type="ECO:0000313" key="5">
    <source>
        <dbReference type="Proteomes" id="UP000006620"/>
    </source>
</evidence>
<gene>
    <name evidence="4" type="ordered locus">KNP414_04303</name>
</gene>
<protein>
    <submittedName>
        <fullName evidence="4">DinB</fullName>
    </submittedName>
</protein>
<dbReference type="SUPFAM" id="SSF109854">
    <property type="entry name" value="DinB/YfiT-like putative metalloenzymes"/>
    <property type="match status" value="1"/>
</dbReference>